<organism evidence="2 3">
    <name type="scientific">Streptomyces beijiangensis</name>
    <dbReference type="NCBI Taxonomy" id="163361"/>
    <lineage>
        <taxon>Bacteria</taxon>
        <taxon>Bacillati</taxon>
        <taxon>Actinomycetota</taxon>
        <taxon>Actinomycetes</taxon>
        <taxon>Kitasatosporales</taxon>
        <taxon>Streptomycetaceae</taxon>
        <taxon>Streptomyces</taxon>
    </lineage>
</organism>
<comment type="caution">
    <text evidence="2">The sequence shown here is derived from an EMBL/GenBank/DDBJ whole genome shotgun (WGS) entry which is preliminary data.</text>
</comment>
<feature type="region of interest" description="Disordered" evidence="1">
    <location>
        <begin position="41"/>
        <end position="66"/>
    </location>
</feature>
<evidence type="ECO:0000313" key="3">
    <source>
        <dbReference type="Proteomes" id="UP000664167"/>
    </source>
</evidence>
<protein>
    <submittedName>
        <fullName evidence="2">Acyl-CoA carboxylase subunit epsilon</fullName>
    </submittedName>
</protein>
<gene>
    <name evidence="2" type="ORF">J0695_37095</name>
</gene>
<accession>A0A939JK77</accession>
<keyword evidence="3" id="KW-1185">Reference proteome</keyword>
<dbReference type="Pfam" id="PF13822">
    <property type="entry name" value="ACC_epsilon"/>
    <property type="match status" value="1"/>
</dbReference>
<dbReference type="EMBL" id="JAFLRJ010000579">
    <property type="protein sequence ID" value="MBO0517338.1"/>
    <property type="molecule type" value="Genomic_DNA"/>
</dbReference>
<sequence>MGGTGHDELRLRVVRGRADADELAALTIVLLALRARGGELSRREERAGGSRWWRPPTAYRAPHHQP</sequence>
<dbReference type="RefSeq" id="WP_206969160.1">
    <property type="nucleotide sequence ID" value="NZ_BAAAJJ010000017.1"/>
</dbReference>
<evidence type="ECO:0000313" key="2">
    <source>
        <dbReference type="EMBL" id="MBO0517338.1"/>
    </source>
</evidence>
<dbReference type="GO" id="GO:0003989">
    <property type="term" value="F:acetyl-CoA carboxylase activity"/>
    <property type="evidence" value="ECO:0007669"/>
    <property type="project" value="InterPro"/>
</dbReference>
<dbReference type="InterPro" id="IPR032716">
    <property type="entry name" value="ACC_epsilon"/>
</dbReference>
<dbReference type="AlphaFoldDB" id="A0A939JK77"/>
<name>A0A939JK77_9ACTN</name>
<dbReference type="GO" id="GO:0004658">
    <property type="term" value="F:propionyl-CoA carboxylase activity"/>
    <property type="evidence" value="ECO:0007669"/>
    <property type="project" value="InterPro"/>
</dbReference>
<dbReference type="Proteomes" id="UP000664167">
    <property type="component" value="Unassembled WGS sequence"/>
</dbReference>
<proteinExistence type="predicted"/>
<evidence type="ECO:0000256" key="1">
    <source>
        <dbReference type="SAM" id="MobiDB-lite"/>
    </source>
</evidence>
<reference evidence="2" key="1">
    <citation type="submission" date="2021-03" db="EMBL/GenBank/DDBJ databases">
        <title>Streptomyces poriferae sp. nov., a novel marine sponge-derived Actinobacteria species with anti-MRSA activity.</title>
        <authorList>
            <person name="Sandoval-Powers M."/>
            <person name="Kralova S."/>
            <person name="Nguyen G.-S."/>
            <person name="Fawwal D."/>
            <person name="Degnes K."/>
            <person name="Klinkenberg G."/>
            <person name="Sletta H."/>
            <person name="Wentzel A."/>
            <person name="Liles M.R."/>
        </authorList>
    </citation>
    <scope>NUCLEOTIDE SEQUENCE</scope>
    <source>
        <strain evidence="2">DSM 41794</strain>
    </source>
</reference>